<evidence type="ECO:0000256" key="1">
    <source>
        <dbReference type="ARBA" id="ARBA00001971"/>
    </source>
</evidence>
<reference evidence="3" key="1">
    <citation type="submission" date="2023-07" db="EMBL/GenBank/DDBJ databases">
        <title>Genomic Encyclopedia of Type Strains, Phase IV (KMG-IV): sequencing the most valuable type-strain genomes for metagenomic binning, comparative biology and taxonomic classification.</title>
        <authorList>
            <person name="Goeker M."/>
        </authorList>
    </citation>
    <scope>NUCLEOTIDE SEQUENCE</scope>
    <source>
        <strain evidence="3">DSM 21202</strain>
    </source>
</reference>
<protein>
    <submittedName>
        <fullName evidence="3">Cytochrome P450</fullName>
    </submittedName>
</protein>
<evidence type="ECO:0000313" key="3">
    <source>
        <dbReference type="EMBL" id="MDQ0316246.1"/>
    </source>
</evidence>
<dbReference type="PRINTS" id="PR00359">
    <property type="entry name" value="BP450"/>
</dbReference>
<accession>A0AAE3VQE1</accession>
<evidence type="ECO:0000313" key="4">
    <source>
        <dbReference type="Proteomes" id="UP001229244"/>
    </source>
</evidence>
<dbReference type="PANTHER" id="PTHR46696">
    <property type="entry name" value="P450, PUTATIVE (EUROFUNG)-RELATED"/>
    <property type="match status" value="1"/>
</dbReference>
<name>A0AAE3VQE1_9HYPH</name>
<dbReference type="GO" id="GO:0020037">
    <property type="term" value="F:heme binding"/>
    <property type="evidence" value="ECO:0007669"/>
    <property type="project" value="InterPro"/>
</dbReference>
<evidence type="ECO:0000256" key="2">
    <source>
        <dbReference type="ARBA" id="ARBA00010617"/>
    </source>
</evidence>
<comment type="similarity">
    <text evidence="2">Belongs to the cytochrome P450 family.</text>
</comment>
<dbReference type="RefSeq" id="WP_306886075.1">
    <property type="nucleotide sequence ID" value="NZ_JAUSUL010000002.1"/>
</dbReference>
<dbReference type="InterPro" id="IPR002397">
    <property type="entry name" value="Cyt_P450_B"/>
</dbReference>
<comment type="caution">
    <text evidence="3">The sequence shown here is derived from an EMBL/GenBank/DDBJ whole genome shotgun (WGS) entry which is preliminary data.</text>
</comment>
<organism evidence="3 4">
    <name type="scientific">Amorphus orientalis</name>
    <dbReference type="NCBI Taxonomy" id="649198"/>
    <lineage>
        <taxon>Bacteria</taxon>
        <taxon>Pseudomonadati</taxon>
        <taxon>Pseudomonadota</taxon>
        <taxon>Alphaproteobacteria</taxon>
        <taxon>Hyphomicrobiales</taxon>
        <taxon>Amorphaceae</taxon>
        <taxon>Amorphus</taxon>
    </lineage>
</organism>
<dbReference type="Proteomes" id="UP001229244">
    <property type="component" value="Unassembled WGS sequence"/>
</dbReference>
<dbReference type="InterPro" id="IPR001128">
    <property type="entry name" value="Cyt_P450"/>
</dbReference>
<keyword evidence="4" id="KW-1185">Reference proteome</keyword>
<dbReference type="Pfam" id="PF00067">
    <property type="entry name" value="p450"/>
    <property type="match status" value="1"/>
</dbReference>
<gene>
    <name evidence="3" type="ORF">J2S73_002703</name>
</gene>
<dbReference type="EMBL" id="JAUSUL010000002">
    <property type="protein sequence ID" value="MDQ0316246.1"/>
    <property type="molecule type" value="Genomic_DNA"/>
</dbReference>
<comment type="cofactor">
    <cofactor evidence="1">
        <name>heme</name>
        <dbReference type="ChEBI" id="CHEBI:30413"/>
    </cofactor>
</comment>
<dbReference type="SUPFAM" id="SSF48264">
    <property type="entry name" value="Cytochrome P450"/>
    <property type="match status" value="1"/>
</dbReference>
<dbReference type="InterPro" id="IPR036396">
    <property type="entry name" value="Cyt_P450_sf"/>
</dbReference>
<dbReference type="CDD" id="cd11037">
    <property type="entry name" value="CYP199A2-like"/>
    <property type="match status" value="1"/>
</dbReference>
<dbReference type="GO" id="GO:0016705">
    <property type="term" value="F:oxidoreductase activity, acting on paired donors, with incorporation or reduction of molecular oxygen"/>
    <property type="evidence" value="ECO:0007669"/>
    <property type="project" value="InterPro"/>
</dbReference>
<dbReference type="AlphaFoldDB" id="A0AAE3VQE1"/>
<dbReference type="GO" id="GO:0005506">
    <property type="term" value="F:iron ion binding"/>
    <property type="evidence" value="ECO:0007669"/>
    <property type="project" value="InterPro"/>
</dbReference>
<dbReference type="Gene3D" id="1.10.630.10">
    <property type="entry name" value="Cytochrome P450"/>
    <property type="match status" value="1"/>
</dbReference>
<sequence length="399" mass="44360">MTRPESDIDLFDIRVMENPYPAYRELRDCGPAVWLTAHDVWCIPRYADVRRVLRDHTTFTTAKGVAMDPAVNEATSGPGRANSLTSDPPLHEQIRRVTAAPLLPKALKEIKDEIEDRARALVDDICARGQVDGMSDVAEVLPMTVVSELVGLPDNGKESMRRWAAATFDAMGPMNERGKAAIPQIRELHEFCRTEAVPGRLKPGRWADRLFAAAERGEVPVDQCPGLMREYIGPSLDTTIFGTGHLLRLLGEHPEQWQLLKQDRSLVPGAINEALRMEAPIRLFSRYVREDADFDGVTVPAGDRLLVLYGSANRDERKWDDPDTFDITRKAGDQLAFGVGIHTCSGLHLAKMEMSALLTALLDRLDGFEVGEPEWAWNNTLRGYARLPMTVRPSAAPSA</sequence>
<proteinExistence type="inferred from homology"/>
<dbReference type="GO" id="GO:0004497">
    <property type="term" value="F:monooxygenase activity"/>
    <property type="evidence" value="ECO:0007669"/>
    <property type="project" value="InterPro"/>
</dbReference>
<dbReference type="PANTHER" id="PTHR46696:SF1">
    <property type="entry name" value="CYTOCHROME P450 YJIB-RELATED"/>
    <property type="match status" value="1"/>
</dbReference>